<dbReference type="PROSITE" id="PS50850">
    <property type="entry name" value="MFS"/>
    <property type="match status" value="1"/>
</dbReference>
<accession>A0A1Y1HZ47</accession>
<keyword evidence="4 8" id="KW-1133">Transmembrane helix</keyword>
<dbReference type="STRING" id="105231.A0A1Y1HZ47"/>
<feature type="domain" description="Major facilitator superfamily (MFS) profile" evidence="9">
    <location>
        <begin position="24"/>
        <end position="473"/>
    </location>
</feature>
<organism evidence="10 11">
    <name type="scientific">Klebsormidium nitens</name>
    <name type="common">Green alga</name>
    <name type="synonym">Ulothrix nitens</name>
    <dbReference type="NCBI Taxonomy" id="105231"/>
    <lineage>
        <taxon>Eukaryota</taxon>
        <taxon>Viridiplantae</taxon>
        <taxon>Streptophyta</taxon>
        <taxon>Klebsormidiophyceae</taxon>
        <taxon>Klebsormidiales</taxon>
        <taxon>Klebsormidiaceae</taxon>
        <taxon>Klebsormidium</taxon>
    </lineage>
</organism>
<keyword evidence="2" id="KW-0813">Transport</keyword>
<evidence type="ECO:0000256" key="1">
    <source>
        <dbReference type="ARBA" id="ARBA00004141"/>
    </source>
</evidence>
<keyword evidence="11" id="KW-1185">Reference proteome</keyword>
<comment type="subcellular location">
    <subcellularLocation>
        <location evidence="1">Membrane</location>
        <topology evidence="1">Multi-pass membrane protein</topology>
    </subcellularLocation>
</comment>
<dbReference type="Gene3D" id="1.20.1250.20">
    <property type="entry name" value="MFS general substrate transporter like domains"/>
    <property type="match status" value="1"/>
</dbReference>
<feature type="transmembrane region" description="Helical" evidence="8">
    <location>
        <begin position="267"/>
        <end position="289"/>
    </location>
</feature>
<proteinExistence type="inferred from homology"/>
<dbReference type="OMA" id="IVEMDYG"/>
<feature type="transmembrane region" description="Helical" evidence="8">
    <location>
        <begin position="335"/>
        <end position="356"/>
    </location>
</feature>
<feature type="transmembrane region" description="Helical" evidence="8">
    <location>
        <begin position="449"/>
        <end position="470"/>
    </location>
</feature>
<dbReference type="Proteomes" id="UP000054558">
    <property type="component" value="Unassembled WGS sequence"/>
</dbReference>
<feature type="transmembrane region" description="Helical" evidence="8">
    <location>
        <begin position="65"/>
        <end position="84"/>
    </location>
</feature>
<evidence type="ECO:0000256" key="8">
    <source>
        <dbReference type="SAM" id="Phobius"/>
    </source>
</evidence>
<feature type="transmembrane region" description="Helical" evidence="8">
    <location>
        <begin position="301"/>
        <end position="323"/>
    </location>
</feature>
<dbReference type="OrthoDB" id="440755at2759"/>
<dbReference type="AlphaFoldDB" id="A0A1Y1HZ47"/>
<dbReference type="PANTHER" id="PTHR23505">
    <property type="entry name" value="SPINSTER"/>
    <property type="match status" value="1"/>
</dbReference>
<protein>
    <submittedName>
        <fullName evidence="10">Major facilitator superfamily protein</fullName>
    </submittedName>
</protein>
<evidence type="ECO:0000256" key="5">
    <source>
        <dbReference type="ARBA" id="ARBA00023136"/>
    </source>
</evidence>
<evidence type="ECO:0000256" key="2">
    <source>
        <dbReference type="ARBA" id="ARBA00022448"/>
    </source>
</evidence>
<feature type="transmembrane region" description="Helical" evidence="8">
    <location>
        <begin position="149"/>
        <end position="171"/>
    </location>
</feature>
<dbReference type="SUPFAM" id="SSF103473">
    <property type="entry name" value="MFS general substrate transporter"/>
    <property type="match status" value="1"/>
</dbReference>
<evidence type="ECO:0000256" key="3">
    <source>
        <dbReference type="ARBA" id="ARBA00022692"/>
    </source>
</evidence>
<evidence type="ECO:0000313" key="10">
    <source>
        <dbReference type="EMBL" id="GAQ83463.1"/>
    </source>
</evidence>
<dbReference type="InterPro" id="IPR011701">
    <property type="entry name" value="MFS"/>
</dbReference>
<keyword evidence="3 8" id="KW-0812">Transmembrane</keyword>
<feature type="transmembrane region" description="Helical" evidence="8">
    <location>
        <begin position="116"/>
        <end position="137"/>
    </location>
</feature>
<feature type="compositionally biased region" description="Polar residues" evidence="7">
    <location>
        <begin position="521"/>
        <end position="541"/>
    </location>
</feature>
<feature type="region of interest" description="Disordered" evidence="7">
    <location>
        <begin position="519"/>
        <end position="541"/>
    </location>
</feature>
<dbReference type="InterPro" id="IPR036259">
    <property type="entry name" value="MFS_trans_sf"/>
</dbReference>
<evidence type="ECO:0000256" key="7">
    <source>
        <dbReference type="SAM" id="MobiDB-lite"/>
    </source>
</evidence>
<dbReference type="InterPro" id="IPR044770">
    <property type="entry name" value="MFS_spinster-like"/>
</dbReference>
<keyword evidence="5 8" id="KW-0472">Membrane</keyword>
<evidence type="ECO:0000259" key="9">
    <source>
        <dbReference type="PROSITE" id="PS50850"/>
    </source>
</evidence>
<gene>
    <name evidence="10" type="ORF">KFL_001490040</name>
</gene>
<dbReference type="Pfam" id="PF07690">
    <property type="entry name" value="MFS_1"/>
    <property type="match status" value="1"/>
</dbReference>
<sequence length="541" mass="57551">MGLTSARPSEGGSATQWLSAATVTIILMNLTGMLQAISDQLLPSVLHEVAESFDVTPTELGGVQAVRIFVSAFASLIAAYLVSMKVNRARIVGMGTLLSGITAAGVALSFRYGYMMVWRAIDGLAPALVVPAVQSIIADSYTETERGKAFGLFSICWSLGRVVGSLFGTMIASGKVGGFEGWRAAFCIMSFGAVCLGMLVITLASDPSQPSGKRQQQEYERLASSKGSISLNTKQIEDTNADTSAWGCVKKLGGEVRDVWHVKTFRAIVLQGVVGSYPWQAMAFLTMWLELVGFSHEQSALLIAAFSLGNSLGSYIGGCLGDLAARKLPNTGRIICSQISTGCVIPTFAIILHGLPRSVSAFPFYCAAFFIGGACITWNSAATNSPIFSEIVPARLRTTIYATDRMLETILSSFGPYGVGLVAEHVYGYDLHRQTNGADPADAAALADALFMNIALPAAMSGIFYTWLYWTYPKDRDDAKAAARLAAGEGAPSTEFAEKASLLAQDEEMALLATTPKLASAQGTVPRSRRQSTVQPLTIQS</sequence>
<reference evidence="10 11" key="1">
    <citation type="journal article" date="2014" name="Nat. Commun.">
        <title>Klebsormidium flaccidum genome reveals primary factors for plant terrestrial adaptation.</title>
        <authorList>
            <person name="Hori K."/>
            <person name="Maruyama F."/>
            <person name="Fujisawa T."/>
            <person name="Togashi T."/>
            <person name="Yamamoto N."/>
            <person name="Seo M."/>
            <person name="Sato S."/>
            <person name="Yamada T."/>
            <person name="Mori H."/>
            <person name="Tajima N."/>
            <person name="Moriyama T."/>
            <person name="Ikeuchi M."/>
            <person name="Watanabe M."/>
            <person name="Wada H."/>
            <person name="Kobayashi K."/>
            <person name="Saito M."/>
            <person name="Masuda T."/>
            <person name="Sasaki-Sekimoto Y."/>
            <person name="Mashiguchi K."/>
            <person name="Awai K."/>
            <person name="Shimojima M."/>
            <person name="Masuda S."/>
            <person name="Iwai M."/>
            <person name="Nobusawa T."/>
            <person name="Narise T."/>
            <person name="Kondo S."/>
            <person name="Saito H."/>
            <person name="Sato R."/>
            <person name="Murakawa M."/>
            <person name="Ihara Y."/>
            <person name="Oshima-Yamada Y."/>
            <person name="Ohtaka K."/>
            <person name="Satoh M."/>
            <person name="Sonobe K."/>
            <person name="Ishii M."/>
            <person name="Ohtani R."/>
            <person name="Kanamori-Sato M."/>
            <person name="Honoki R."/>
            <person name="Miyazaki D."/>
            <person name="Mochizuki H."/>
            <person name="Umetsu J."/>
            <person name="Higashi K."/>
            <person name="Shibata D."/>
            <person name="Kamiya Y."/>
            <person name="Sato N."/>
            <person name="Nakamura Y."/>
            <person name="Tabata S."/>
            <person name="Ida S."/>
            <person name="Kurokawa K."/>
            <person name="Ohta H."/>
        </authorList>
    </citation>
    <scope>NUCLEOTIDE SEQUENCE [LARGE SCALE GENOMIC DNA]</scope>
    <source>
        <strain evidence="10 11">NIES-2285</strain>
    </source>
</reference>
<feature type="transmembrane region" description="Helical" evidence="8">
    <location>
        <begin position="362"/>
        <end position="388"/>
    </location>
</feature>
<feature type="transmembrane region" description="Helical" evidence="8">
    <location>
        <begin position="91"/>
        <end position="110"/>
    </location>
</feature>
<comment type="similarity">
    <text evidence="6">Belongs to the major facilitator superfamily. Spinster (TC 2.A.1.49) family.</text>
</comment>
<feature type="transmembrane region" description="Helical" evidence="8">
    <location>
        <begin position="183"/>
        <end position="204"/>
    </location>
</feature>
<feature type="transmembrane region" description="Helical" evidence="8">
    <location>
        <begin position="17"/>
        <end position="37"/>
    </location>
</feature>
<dbReference type="GO" id="GO:0022857">
    <property type="term" value="F:transmembrane transporter activity"/>
    <property type="evidence" value="ECO:0000318"/>
    <property type="project" value="GO_Central"/>
</dbReference>
<dbReference type="InterPro" id="IPR020846">
    <property type="entry name" value="MFS_dom"/>
</dbReference>
<evidence type="ECO:0000256" key="4">
    <source>
        <dbReference type="ARBA" id="ARBA00022989"/>
    </source>
</evidence>
<name>A0A1Y1HZ47_KLENI</name>
<evidence type="ECO:0000256" key="6">
    <source>
        <dbReference type="ARBA" id="ARBA00024338"/>
    </source>
</evidence>
<feature type="transmembrane region" description="Helical" evidence="8">
    <location>
        <begin position="409"/>
        <end position="429"/>
    </location>
</feature>
<dbReference type="GO" id="GO:0016020">
    <property type="term" value="C:membrane"/>
    <property type="evidence" value="ECO:0000318"/>
    <property type="project" value="GO_Central"/>
</dbReference>
<dbReference type="EMBL" id="DF237098">
    <property type="protein sequence ID" value="GAQ83463.1"/>
    <property type="molecule type" value="Genomic_DNA"/>
</dbReference>
<evidence type="ECO:0000313" key="11">
    <source>
        <dbReference type="Proteomes" id="UP000054558"/>
    </source>
</evidence>
<dbReference type="PANTHER" id="PTHR23505:SF52">
    <property type="entry name" value="MAJOR FACILITATOR SUPERFAMILY PROTEIN"/>
    <property type="match status" value="1"/>
</dbReference>